<dbReference type="InterPro" id="IPR002913">
    <property type="entry name" value="START_lipid-bd_dom"/>
</dbReference>
<sequence length="295" mass="34793">MNENENQQKEYLKLKETIKEEENSKEILKEEEIIITNSENTEINLLEKEEKNNKRIKEIEKIKKKLNYNDLDDIMKTLRKKERESQNKNMFIPYIQNKDFAGILLMDEASDPRYLYSNSSGVDIWRRKVNGSTWNGVARTIIPNISPKKMSELYWDYTKRKKWDNFYTVIEDLEILENGNRVSRTATWTPKMFKQRDYIHVREVIETENCCIGVYLPAEHKKAPIGLKGFIRGYVNFSGFVFRKQGKDCLCTLMTQTDISVPLPDFIINKFVALAVRLYVKLMKKAGLEYGKEET</sequence>
<gene>
    <name evidence="3" type="ORF">EDI_237830</name>
</gene>
<evidence type="ECO:0000259" key="2">
    <source>
        <dbReference type="PROSITE" id="PS50848"/>
    </source>
</evidence>
<dbReference type="GO" id="GO:0008289">
    <property type="term" value="F:lipid binding"/>
    <property type="evidence" value="ECO:0007669"/>
    <property type="project" value="InterPro"/>
</dbReference>
<dbReference type="Proteomes" id="UP000008076">
    <property type="component" value="Unassembled WGS sequence"/>
</dbReference>
<dbReference type="RefSeq" id="XP_001734586.1">
    <property type="nucleotide sequence ID" value="XM_001734534.1"/>
</dbReference>
<evidence type="ECO:0000313" key="4">
    <source>
        <dbReference type="Proteomes" id="UP000008076"/>
    </source>
</evidence>
<keyword evidence="4" id="KW-1185">Reference proteome</keyword>
<evidence type="ECO:0000256" key="1">
    <source>
        <dbReference type="SAM" id="Coils"/>
    </source>
</evidence>
<dbReference type="InterPro" id="IPR051213">
    <property type="entry name" value="START_lipid_transfer"/>
</dbReference>
<dbReference type="PANTHER" id="PTHR19308">
    <property type="entry name" value="PHOSPHATIDYLCHOLINE TRANSFER PROTEIN"/>
    <property type="match status" value="1"/>
</dbReference>
<dbReference type="FunFam" id="3.30.530.20:FF:000081">
    <property type="entry name" value="Uncharacterized protein"/>
    <property type="match status" value="1"/>
</dbReference>
<name>B0E895_ENTDS</name>
<dbReference type="Gene3D" id="3.30.530.20">
    <property type="match status" value="1"/>
</dbReference>
<organism evidence="4">
    <name type="scientific">Entamoeba dispar (strain ATCC PRA-260 / SAW760)</name>
    <dbReference type="NCBI Taxonomy" id="370354"/>
    <lineage>
        <taxon>Eukaryota</taxon>
        <taxon>Amoebozoa</taxon>
        <taxon>Evosea</taxon>
        <taxon>Archamoebae</taxon>
        <taxon>Mastigamoebida</taxon>
        <taxon>Entamoebidae</taxon>
        <taxon>Entamoeba</taxon>
    </lineage>
</organism>
<dbReference type="GO" id="GO:0005737">
    <property type="term" value="C:cytoplasm"/>
    <property type="evidence" value="ECO:0007669"/>
    <property type="project" value="UniProtKB-ARBA"/>
</dbReference>
<dbReference type="eggNOG" id="ENOG502RDQ2">
    <property type="taxonomic scope" value="Eukaryota"/>
</dbReference>
<dbReference type="AlphaFoldDB" id="B0E895"/>
<evidence type="ECO:0000313" key="3">
    <source>
        <dbReference type="EMBL" id="EDR29220.1"/>
    </source>
</evidence>
<proteinExistence type="predicted"/>
<reference evidence="4" key="1">
    <citation type="submission" date="2007-12" db="EMBL/GenBank/DDBJ databases">
        <title>Annotation of Entamoeba dispar SAW760.</title>
        <authorList>
            <person name="Lorenzi H."/>
            <person name="Inman J."/>
            <person name="Schobel S."/>
            <person name="Amedeo P."/>
            <person name="Caler E."/>
        </authorList>
    </citation>
    <scope>NUCLEOTIDE SEQUENCE [LARGE SCALE GENOMIC DNA]</scope>
    <source>
        <strain evidence="4">ATCC PRA-260 / SAW760</strain>
    </source>
</reference>
<dbReference type="GeneID" id="5879502"/>
<dbReference type="KEGG" id="edi:EDI_237830"/>
<dbReference type="OMA" id="WDYSIRR"/>
<keyword evidence="1" id="KW-0175">Coiled coil</keyword>
<dbReference type="PANTHER" id="PTHR19308:SF14">
    <property type="entry name" value="START DOMAIN-CONTAINING PROTEIN"/>
    <property type="match status" value="1"/>
</dbReference>
<dbReference type="PROSITE" id="PS50848">
    <property type="entry name" value="START"/>
    <property type="match status" value="1"/>
</dbReference>
<protein>
    <recommendedName>
        <fullName evidence="2">START domain-containing protein</fullName>
    </recommendedName>
</protein>
<accession>B0E895</accession>
<dbReference type="SUPFAM" id="SSF55961">
    <property type="entry name" value="Bet v1-like"/>
    <property type="match status" value="1"/>
</dbReference>
<dbReference type="VEuPathDB" id="AmoebaDB:EDI_237830"/>
<dbReference type="CDD" id="cd00177">
    <property type="entry name" value="START"/>
    <property type="match status" value="1"/>
</dbReference>
<dbReference type="OrthoDB" id="29898at2759"/>
<dbReference type="EMBL" id="DS548146">
    <property type="protein sequence ID" value="EDR29220.1"/>
    <property type="molecule type" value="Genomic_DNA"/>
</dbReference>
<dbReference type="InterPro" id="IPR023393">
    <property type="entry name" value="START-like_dom_sf"/>
</dbReference>
<feature type="coiled-coil region" evidence="1">
    <location>
        <begin position="1"/>
        <end position="65"/>
    </location>
</feature>
<feature type="domain" description="START" evidence="2">
    <location>
        <begin position="138"/>
        <end position="292"/>
    </location>
</feature>
<dbReference type="Pfam" id="PF01852">
    <property type="entry name" value="START"/>
    <property type="match status" value="1"/>
</dbReference>